<gene>
    <name evidence="2" type="ORF">Anapl_02349</name>
</gene>
<name>R0LHS0_ANAPL</name>
<proteinExistence type="predicted"/>
<feature type="region of interest" description="Disordered" evidence="1">
    <location>
        <begin position="29"/>
        <end position="71"/>
    </location>
</feature>
<evidence type="ECO:0000313" key="2">
    <source>
        <dbReference type="EMBL" id="EOB01200.1"/>
    </source>
</evidence>
<accession>R0LHS0</accession>
<organism evidence="2 3">
    <name type="scientific">Anas platyrhynchos</name>
    <name type="common">Mallard</name>
    <name type="synonym">Anas boschas</name>
    <dbReference type="NCBI Taxonomy" id="8839"/>
    <lineage>
        <taxon>Eukaryota</taxon>
        <taxon>Metazoa</taxon>
        <taxon>Chordata</taxon>
        <taxon>Craniata</taxon>
        <taxon>Vertebrata</taxon>
        <taxon>Euteleostomi</taxon>
        <taxon>Archelosauria</taxon>
        <taxon>Archosauria</taxon>
        <taxon>Dinosauria</taxon>
        <taxon>Saurischia</taxon>
        <taxon>Theropoda</taxon>
        <taxon>Coelurosauria</taxon>
        <taxon>Aves</taxon>
        <taxon>Neognathae</taxon>
        <taxon>Galloanserae</taxon>
        <taxon>Anseriformes</taxon>
        <taxon>Anatidae</taxon>
        <taxon>Anatinae</taxon>
        <taxon>Anas</taxon>
    </lineage>
</organism>
<evidence type="ECO:0000256" key="1">
    <source>
        <dbReference type="SAM" id="MobiDB-lite"/>
    </source>
</evidence>
<protein>
    <submittedName>
        <fullName evidence="2">Uncharacterized protein</fullName>
    </submittedName>
</protein>
<reference evidence="3" key="1">
    <citation type="journal article" date="2013" name="Nat. Genet.">
        <title>The duck genome and transcriptome provide insight into an avian influenza virus reservoir species.</title>
        <authorList>
            <person name="Huang Y."/>
            <person name="Li Y."/>
            <person name="Burt D.W."/>
            <person name="Chen H."/>
            <person name="Zhang Y."/>
            <person name="Qian W."/>
            <person name="Kim H."/>
            <person name="Gan S."/>
            <person name="Zhao Y."/>
            <person name="Li J."/>
            <person name="Yi K."/>
            <person name="Feng H."/>
            <person name="Zhu P."/>
            <person name="Li B."/>
            <person name="Liu Q."/>
            <person name="Fairley S."/>
            <person name="Magor K.E."/>
            <person name="Du Z."/>
            <person name="Hu X."/>
            <person name="Goodman L."/>
            <person name="Tafer H."/>
            <person name="Vignal A."/>
            <person name="Lee T."/>
            <person name="Kim K.W."/>
            <person name="Sheng Z."/>
            <person name="An Y."/>
            <person name="Searle S."/>
            <person name="Herrero J."/>
            <person name="Groenen M.A."/>
            <person name="Crooijmans R.P."/>
            <person name="Faraut T."/>
            <person name="Cai Q."/>
            <person name="Webster R.G."/>
            <person name="Aldridge J.R."/>
            <person name="Warren W.C."/>
            <person name="Bartschat S."/>
            <person name="Kehr S."/>
            <person name="Marz M."/>
            <person name="Stadler P.F."/>
            <person name="Smith J."/>
            <person name="Kraus R.H."/>
            <person name="Zhao Y."/>
            <person name="Ren L."/>
            <person name="Fei J."/>
            <person name="Morisson M."/>
            <person name="Kaiser P."/>
            <person name="Griffin D.K."/>
            <person name="Rao M."/>
            <person name="Pitel F."/>
            <person name="Wang J."/>
            <person name="Li N."/>
        </authorList>
    </citation>
    <scope>NUCLEOTIDE SEQUENCE [LARGE SCALE GENOMIC DNA]</scope>
</reference>
<feature type="compositionally biased region" description="Acidic residues" evidence="1">
    <location>
        <begin position="29"/>
        <end position="39"/>
    </location>
</feature>
<evidence type="ECO:0000313" key="3">
    <source>
        <dbReference type="Proteomes" id="UP000296049"/>
    </source>
</evidence>
<dbReference type="AlphaFoldDB" id="R0LHS0"/>
<sequence length="153" mass="16864">MPFQPLWQLPSIHGAALARRIRLRHVDDNEETEMSEETGLEQKGQLPSPTKCKAEQPEDMQDNAEDPSLHLSQKRGLALGEICQPDRGRFAWLVAPRGTGDAPGIAGAMRGCHRVKAGAQGYDADIWEGQARCDPQALALCIIYSFSKKEEVV</sequence>
<dbReference type="EMBL" id="KB743111">
    <property type="protein sequence ID" value="EOB01200.1"/>
    <property type="molecule type" value="Genomic_DNA"/>
</dbReference>
<keyword evidence="3" id="KW-1185">Reference proteome</keyword>
<dbReference type="Proteomes" id="UP000296049">
    <property type="component" value="Unassembled WGS sequence"/>
</dbReference>